<reference evidence="1" key="1">
    <citation type="submission" date="2022-07" db="EMBL/GenBank/DDBJ databases">
        <title>Chromosome-level genome of Muraenolepis orangiensis.</title>
        <authorList>
            <person name="Kim J."/>
        </authorList>
    </citation>
    <scope>NUCLEOTIDE SEQUENCE</scope>
    <source>
        <strain evidence="1">KU_S4_2022</strain>
        <tissue evidence="1">Muscle</tissue>
    </source>
</reference>
<dbReference type="PANTHER" id="PTHR23080:SF142">
    <property type="entry name" value="SI:CH211-69L10.4"/>
    <property type="match status" value="1"/>
</dbReference>
<evidence type="ECO:0000313" key="1">
    <source>
        <dbReference type="EMBL" id="KAJ3614798.1"/>
    </source>
</evidence>
<name>A0A9Q0EY44_9TELE</name>
<dbReference type="AlphaFoldDB" id="A0A9Q0EY44"/>
<evidence type="ECO:0008006" key="3">
    <source>
        <dbReference type="Google" id="ProtNLM"/>
    </source>
</evidence>
<comment type="caution">
    <text evidence="1">The sequence shown here is derived from an EMBL/GenBank/DDBJ whole genome shotgun (WGS) entry which is preliminary data.</text>
</comment>
<feature type="non-terminal residue" evidence="1">
    <location>
        <position position="1"/>
    </location>
</feature>
<protein>
    <recommendedName>
        <fullName evidence="3">DDE Tnp4 domain-containing protein</fullName>
    </recommendedName>
</protein>
<dbReference type="PANTHER" id="PTHR23080">
    <property type="entry name" value="THAP DOMAIN PROTEIN"/>
    <property type="match status" value="1"/>
</dbReference>
<organism evidence="1 2">
    <name type="scientific">Muraenolepis orangiensis</name>
    <name type="common">Patagonian moray cod</name>
    <dbReference type="NCBI Taxonomy" id="630683"/>
    <lineage>
        <taxon>Eukaryota</taxon>
        <taxon>Metazoa</taxon>
        <taxon>Chordata</taxon>
        <taxon>Craniata</taxon>
        <taxon>Vertebrata</taxon>
        <taxon>Euteleostomi</taxon>
        <taxon>Actinopterygii</taxon>
        <taxon>Neopterygii</taxon>
        <taxon>Teleostei</taxon>
        <taxon>Neoteleostei</taxon>
        <taxon>Acanthomorphata</taxon>
        <taxon>Zeiogadaria</taxon>
        <taxon>Gadariae</taxon>
        <taxon>Gadiformes</taxon>
        <taxon>Muraenolepidoidei</taxon>
        <taxon>Muraenolepididae</taxon>
        <taxon>Muraenolepis</taxon>
    </lineage>
</organism>
<dbReference type="Proteomes" id="UP001148018">
    <property type="component" value="Unassembled WGS sequence"/>
</dbReference>
<keyword evidence="2" id="KW-1185">Reference proteome</keyword>
<dbReference type="OrthoDB" id="10020990at2759"/>
<evidence type="ECO:0000313" key="2">
    <source>
        <dbReference type="Proteomes" id="UP001148018"/>
    </source>
</evidence>
<accession>A0A9Q0EY44</accession>
<sequence>MEINRKSHILDLLEPGDEVMADKRFTIEDLLTNVGASLVIPPFKRGVQFSKGTVTNYRPLNGGQRIDNINVDMVLVFVNQSVVPIMSLIEQALEDSVSSNVTDLNGVANIVAGNYNTIAA</sequence>
<gene>
    <name evidence="1" type="ORF">NHX12_018368</name>
</gene>
<proteinExistence type="predicted"/>
<dbReference type="EMBL" id="JANIIK010000034">
    <property type="protein sequence ID" value="KAJ3614798.1"/>
    <property type="molecule type" value="Genomic_DNA"/>
</dbReference>